<proteinExistence type="predicted"/>
<organism evidence="1 2">
    <name type="scientific">Araneus ventricosus</name>
    <name type="common">Orbweaver spider</name>
    <name type="synonym">Epeira ventricosa</name>
    <dbReference type="NCBI Taxonomy" id="182803"/>
    <lineage>
        <taxon>Eukaryota</taxon>
        <taxon>Metazoa</taxon>
        <taxon>Ecdysozoa</taxon>
        <taxon>Arthropoda</taxon>
        <taxon>Chelicerata</taxon>
        <taxon>Arachnida</taxon>
        <taxon>Araneae</taxon>
        <taxon>Araneomorphae</taxon>
        <taxon>Entelegynae</taxon>
        <taxon>Araneoidea</taxon>
        <taxon>Araneidae</taxon>
        <taxon>Araneus</taxon>
    </lineage>
</organism>
<dbReference type="EMBL" id="BGPR01007832">
    <property type="protein sequence ID" value="GBN29866.1"/>
    <property type="molecule type" value="Genomic_DNA"/>
</dbReference>
<dbReference type="Proteomes" id="UP000499080">
    <property type="component" value="Unassembled WGS sequence"/>
</dbReference>
<dbReference type="AlphaFoldDB" id="A0A4Y2MW30"/>
<evidence type="ECO:0000313" key="2">
    <source>
        <dbReference type="Proteomes" id="UP000499080"/>
    </source>
</evidence>
<comment type="caution">
    <text evidence="1">The sequence shown here is derived from an EMBL/GenBank/DDBJ whole genome shotgun (WGS) entry which is preliminary data.</text>
</comment>
<dbReference type="PANTHER" id="PTHR46060:SF1">
    <property type="entry name" value="MARINER MOS1 TRANSPOSASE-LIKE PROTEIN"/>
    <property type="match status" value="1"/>
</dbReference>
<dbReference type="OrthoDB" id="10017160at2759"/>
<keyword evidence="2" id="KW-1185">Reference proteome</keyword>
<reference evidence="1 2" key="1">
    <citation type="journal article" date="2019" name="Sci. Rep.">
        <title>Orb-weaving spider Araneus ventricosus genome elucidates the spidroin gene catalogue.</title>
        <authorList>
            <person name="Kono N."/>
            <person name="Nakamura H."/>
            <person name="Ohtoshi R."/>
            <person name="Moran D.A.P."/>
            <person name="Shinohara A."/>
            <person name="Yoshida Y."/>
            <person name="Fujiwara M."/>
            <person name="Mori M."/>
            <person name="Tomita M."/>
            <person name="Arakawa K."/>
        </authorList>
    </citation>
    <scope>NUCLEOTIDE SEQUENCE [LARGE SCALE GENOMIC DNA]</scope>
</reference>
<evidence type="ECO:0000313" key="1">
    <source>
        <dbReference type="EMBL" id="GBN29866.1"/>
    </source>
</evidence>
<dbReference type="Gene3D" id="3.30.420.10">
    <property type="entry name" value="Ribonuclease H-like superfamily/Ribonuclease H"/>
    <property type="match status" value="1"/>
</dbReference>
<dbReference type="PANTHER" id="PTHR46060">
    <property type="entry name" value="MARINER MOS1 TRANSPOSASE-LIKE PROTEIN"/>
    <property type="match status" value="1"/>
</dbReference>
<evidence type="ECO:0008006" key="3">
    <source>
        <dbReference type="Google" id="ProtNLM"/>
    </source>
</evidence>
<accession>A0A4Y2MW30</accession>
<dbReference type="InterPro" id="IPR036397">
    <property type="entry name" value="RNaseH_sf"/>
</dbReference>
<dbReference type="InterPro" id="IPR052709">
    <property type="entry name" value="Transposase-MT_Hybrid"/>
</dbReference>
<sequence length="93" mass="11012">MENKRDRVINLEAGLALFLRNSDEFLRRYITVDETWIHYYTPKTKEQSKQWVFKGDPAPKKAKTVKSAGKLMPQFFGMHAESFTSITWQKDKR</sequence>
<name>A0A4Y2MW30_ARAVE</name>
<gene>
    <name evidence="1" type="ORF">AVEN_62618_1</name>
</gene>
<dbReference type="GO" id="GO:0003676">
    <property type="term" value="F:nucleic acid binding"/>
    <property type="evidence" value="ECO:0007669"/>
    <property type="project" value="InterPro"/>
</dbReference>
<protein>
    <recommendedName>
        <fullName evidence="3">Histone-lysine N-methyltransferase SETMAR</fullName>
    </recommendedName>
</protein>